<evidence type="ECO:0000256" key="6">
    <source>
        <dbReference type="ARBA" id="ARBA00023157"/>
    </source>
</evidence>
<feature type="transmembrane region" description="Helical" evidence="8">
    <location>
        <begin position="291"/>
        <end position="312"/>
    </location>
</feature>
<sequence length="378" mass="41746">MYSSPSRGFLAQLAPYANYLLQREEAPEDPELKTNTAIYSRRFVLALLEGFDFSSCPEWSSCQNHPVYSLWRQASQTFAELACGNITVLLNGSIANAFDKKSMFGSVELDSLNPQSVDYVNIKVVANLEGPYIESCSQGSVLDLIQILRSRGFSWTCTDNDHKGYKKTPTSVGISKKCGYSCKISSIVGECLDIHDLRQPSLKLHQSDRHTPPTASPGGKDSWNGANLATSPRTGAHGVAPQIGVRSRAQFTVNKSPERLPDAQGSSLRRENFEMEHGDVRPPRRRRRSCVIMSIATVLLLIVVVVVLALTLSQKADNLKRTFIARCEKFQGTNCTNASLRNLQEELDDGIKYNCTEVAESQVLDCSSDPEKPCGACW</sequence>
<accession>A0A6A4RWQ9</accession>
<gene>
    <name evidence="9" type="ORF">F2P81_021758</name>
</gene>
<dbReference type="PANTHER" id="PTHR10912:SF8">
    <property type="entry name" value="ADP-RIBOSYL CYCLASE_CYCLIC ADP-RIBOSE HYDROLASE"/>
    <property type="match status" value="1"/>
</dbReference>
<evidence type="ECO:0000256" key="3">
    <source>
        <dbReference type="ARBA" id="ARBA00022679"/>
    </source>
</evidence>
<evidence type="ECO:0000256" key="7">
    <source>
        <dbReference type="SAM" id="MobiDB-lite"/>
    </source>
</evidence>
<feature type="compositionally biased region" description="Basic and acidic residues" evidence="7">
    <location>
        <begin position="268"/>
        <end position="281"/>
    </location>
</feature>
<feature type="compositionally biased region" description="Polar residues" evidence="7">
    <location>
        <begin position="224"/>
        <end position="233"/>
    </location>
</feature>
<organism evidence="9 10">
    <name type="scientific">Scophthalmus maximus</name>
    <name type="common">Turbot</name>
    <name type="synonym">Psetta maxima</name>
    <dbReference type="NCBI Taxonomy" id="52904"/>
    <lineage>
        <taxon>Eukaryota</taxon>
        <taxon>Metazoa</taxon>
        <taxon>Chordata</taxon>
        <taxon>Craniata</taxon>
        <taxon>Vertebrata</taxon>
        <taxon>Euteleostomi</taxon>
        <taxon>Actinopterygii</taxon>
        <taxon>Neopterygii</taxon>
        <taxon>Teleostei</taxon>
        <taxon>Neoteleostei</taxon>
        <taxon>Acanthomorphata</taxon>
        <taxon>Carangaria</taxon>
        <taxon>Pleuronectiformes</taxon>
        <taxon>Pleuronectoidei</taxon>
        <taxon>Scophthalmidae</taxon>
        <taxon>Scophthalmus</taxon>
    </lineage>
</organism>
<name>A0A6A4RWQ9_SCOMX</name>
<evidence type="ECO:0000256" key="1">
    <source>
        <dbReference type="ARBA" id="ARBA00005406"/>
    </source>
</evidence>
<keyword evidence="8" id="KW-0812">Transmembrane</keyword>
<comment type="similarity">
    <text evidence="1">Belongs to the ADP-ribosyl cyclase family.</text>
</comment>
<dbReference type="GO" id="GO:0005886">
    <property type="term" value="C:plasma membrane"/>
    <property type="evidence" value="ECO:0007669"/>
    <property type="project" value="TreeGrafter"/>
</dbReference>
<keyword evidence="5" id="KW-0520">NAD</keyword>
<dbReference type="SUPFAM" id="SSF52309">
    <property type="entry name" value="N-(deoxy)ribosyltransferase-like"/>
    <property type="match status" value="1"/>
</dbReference>
<dbReference type="GO" id="GO:0061809">
    <property type="term" value="F:NAD+ nucleosidase activity, cyclic ADP-ribose generating"/>
    <property type="evidence" value="ECO:0007669"/>
    <property type="project" value="UniProtKB-EC"/>
</dbReference>
<feature type="region of interest" description="Disordered" evidence="7">
    <location>
        <begin position="202"/>
        <end position="281"/>
    </location>
</feature>
<keyword evidence="8" id="KW-0472">Membrane</keyword>
<dbReference type="EMBL" id="VEVO01000020">
    <property type="protein sequence ID" value="KAF0024877.1"/>
    <property type="molecule type" value="Genomic_DNA"/>
</dbReference>
<keyword evidence="4" id="KW-0378">Hydrolase</keyword>
<dbReference type="InterPro" id="IPR003193">
    <property type="entry name" value="ADP-ribosyl_cyclase"/>
</dbReference>
<evidence type="ECO:0000256" key="8">
    <source>
        <dbReference type="SAM" id="Phobius"/>
    </source>
</evidence>
<dbReference type="GO" id="GO:0030890">
    <property type="term" value="P:positive regulation of B cell proliferation"/>
    <property type="evidence" value="ECO:0007669"/>
    <property type="project" value="TreeGrafter"/>
</dbReference>
<evidence type="ECO:0000256" key="2">
    <source>
        <dbReference type="ARBA" id="ARBA00011982"/>
    </source>
</evidence>
<evidence type="ECO:0000256" key="4">
    <source>
        <dbReference type="ARBA" id="ARBA00022801"/>
    </source>
</evidence>
<dbReference type="GO" id="GO:0016849">
    <property type="term" value="F:phosphorus-oxygen lyase activity"/>
    <property type="evidence" value="ECO:0007669"/>
    <property type="project" value="TreeGrafter"/>
</dbReference>
<dbReference type="PANTHER" id="PTHR10912">
    <property type="entry name" value="ADP-RIBOSYL CYCLASE"/>
    <property type="match status" value="1"/>
</dbReference>
<reference evidence="9 10" key="1">
    <citation type="submission" date="2019-06" db="EMBL/GenBank/DDBJ databases">
        <title>Draft genomes of female and male turbot (Scophthalmus maximus).</title>
        <authorList>
            <person name="Xu H."/>
            <person name="Xu X.-W."/>
            <person name="Shao C."/>
            <person name="Chen S."/>
        </authorList>
    </citation>
    <scope>NUCLEOTIDE SEQUENCE [LARGE SCALE GENOMIC DNA]</scope>
    <source>
        <strain evidence="9">Ysfricsl-2016a</strain>
        <tissue evidence="9">Blood</tissue>
    </source>
</reference>
<dbReference type="Gene3D" id="3.40.50.720">
    <property type="entry name" value="NAD(P)-binding Rossmann-like Domain"/>
    <property type="match status" value="1"/>
</dbReference>
<dbReference type="Pfam" id="PF02267">
    <property type="entry name" value="Rib_hydrolayse"/>
    <property type="match status" value="1"/>
</dbReference>
<evidence type="ECO:0000256" key="5">
    <source>
        <dbReference type="ARBA" id="ARBA00023027"/>
    </source>
</evidence>
<dbReference type="AlphaFoldDB" id="A0A6A4RWQ9"/>
<protein>
    <recommendedName>
        <fullName evidence="2">ADP-ribosyl cyclase/cyclic ADP-ribose hydrolase</fullName>
        <ecNumber evidence="2">3.2.2.6</ecNumber>
    </recommendedName>
</protein>
<evidence type="ECO:0000313" key="10">
    <source>
        <dbReference type="Proteomes" id="UP000438429"/>
    </source>
</evidence>
<keyword evidence="8" id="KW-1133">Transmembrane helix</keyword>
<keyword evidence="3" id="KW-0808">Transferase</keyword>
<dbReference type="EC" id="3.2.2.6" evidence="2"/>
<dbReference type="GO" id="GO:0016740">
    <property type="term" value="F:transferase activity"/>
    <property type="evidence" value="ECO:0007669"/>
    <property type="project" value="UniProtKB-KW"/>
</dbReference>
<dbReference type="Proteomes" id="UP000438429">
    <property type="component" value="Unassembled WGS sequence"/>
</dbReference>
<keyword evidence="6" id="KW-1015">Disulfide bond</keyword>
<proteinExistence type="inferred from homology"/>
<evidence type="ECO:0000313" key="9">
    <source>
        <dbReference type="EMBL" id="KAF0024877.1"/>
    </source>
</evidence>
<comment type="caution">
    <text evidence="9">The sequence shown here is derived from an EMBL/GenBank/DDBJ whole genome shotgun (WGS) entry which is preliminary data.</text>
</comment>